<reference evidence="1" key="2">
    <citation type="submission" date="2023-05" db="EMBL/GenBank/DDBJ databases">
        <authorList>
            <person name="Fouks B."/>
        </authorList>
    </citation>
    <scope>NUCLEOTIDE SEQUENCE</scope>
    <source>
        <strain evidence="1">Stay&amp;Tobe</strain>
        <tissue evidence="1">Testes</tissue>
    </source>
</reference>
<feature type="non-terminal residue" evidence="1">
    <location>
        <position position="66"/>
    </location>
</feature>
<dbReference type="EMBL" id="JASPKZ010008747">
    <property type="protein sequence ID" value="KAJ9579033.1"/>
    <property type="molecule type" value="Genomic_DNA"/>
</dbReference>
<dbReference type="Proteomes" id="UP001233999">
    <property type="component" value="Unassembled WGS sequence"/>
</dbReference>
<evidence type="ECO:0000313" key="2">
    <source>
        <dbReference type="Proteomes" id="UP001233999"/>
    </source>
</evidence>
<comment type="caution">
    <text evidence="1">The sequence shown here is derived from an EMBL/GenBank/DDBJ whole genome shotgun (WGS) entry which is preliminary data.</text>
</comment>
<protein>
    <submittedName>
        <fullName evidence="1">Uncharacterized protein</fullName>
    </submittedName>
</protein>
<evidence type="ECO:0000313" key="1">
    <source>
        <dbReference type="EMBL" id="KAJ9579033.1"/>
    </source>
</evidence>
<feature type="non-terminal residue" evidence="1">
    <location>
        <position position="1"/>
    </location>
</feature>
<sequence>MSRYLITSFRFGVLSPIDLKLLHIIELLKLIASEFDLRSDIWLFLVLMSRTWKSHGVTLPSILLPL</sequence>
<proteinExistence type="predicted"/>
<organism evidence="1 2">
    <name type="scientific">Diploptera punctata</name>
    <name type="common">Pacific beetle cockroach</name>
    <dbReference type="NCBI Taxonomy" id="6984"/>
    <lineage>
        <taxon>Eukaryota</taxon>
        <taxon>Metazoa</taxon>
        <taxon>Ecdysozoa</taxon>
        <taxon>Arthropoda</taxon>
        <taxon>Hexapoda</taxon>
        <taxon>Insecta</taxon>
        <taxon>Pterygota</taxon>
        <taxon>Neoptera</taxon>
        <taxon>Polyneoptera</taxon>
        <taxon>Dictyoptera</taxon>
        <taxon>Blattodea</taxon>
        <taxon>Blaberoidea</taxon>
        <taxon>Blaberidae</taxon>
        <taxon>Diplopterinae</taxon>
        <taxon>Diploptera</taxon>
    </lineage>
</organism>
<dbReference type="AlphaFoldDB" id="A0AAD7ZEF6"/>
<reference evidence="1" key="1">
    <citation type="journal article" date="2023" name="IScience">
        <title>Live-bearing cockroach genome reveals convergent evolutionary mechanisms linked to viviparity in insects and beyond.</title>
        <authorList>
            <person name="Fouks B."/>
            <person name="Harrison M.C."/>
            <person name="Mikhailova A.A."/>
            <person name="Marchal E."/>
            <person name="English S."/>
            <person name="Carruthers M."/>
            <person name="Jennings E.C."/>
            <person name="Chiamaka E.L."/>
            <person name="Frigard R.A."/>
            <person name="Pippel M."/>
            <person name="Attardo G.M."/>
            <person name="Benoit J.B."/>
            <person name="Bornberg-Bauer E."/>
            <person name="Tobe S.S."/>
        </authorList>
    </citation>
    <scope>NUCLEOTIDE SEQUENCE</scope>
    <source>
        <strain evidence="1">Stay&amp;Tobe</strain>
    </source>
</reference>
<accession>A0AAD7ZEF6</accession>
<gene>
    <name evidence="1" type="ORF">L9F63_024860</name>
</gene>
<keyword evidence="2" id="KW-1185">Reference proteome</keyword>
<name>A0AAD7ZEF6_DIPPU</name>